<comment type="caution">
    <text evidence="2">The sequence shown here is derived from an EMBL/GenBank/DDBJ whole genome shotgun (WGS) entry which is preliminary data.</text>
</comment>
<protein>
    <recommendedName>
        <fullName evidence="4">Flagellar protein FliT</fullName>
    </recommendedName>
</protein>
<reference evidence="2 3" key="1">
    <citation type="submission" date="2016-09" db="EMBL/GenBank/DDBJ databases">
        <title>Desulfuribacillus arsenicus sp. nov., an obligately anaerobic, dissimilatory arsenic- and antimonate-reducing bacterium isolated from anoxic sediments.</title>
        <authorList>
            <person name="Abin C.A."/>
            <person name="Hollibaugh J.T."/>
        </authorList>
    </citation>
    <scope>NUCLEOTIDE SEQUENCE [LARGE SCALE GENOMIC DNA]</scope>
    <source>
        <strain evidence="2 3">MLFW-2</strain>
    </source>
</reference>
<dbReference type="EMBL" id="MJAT01000001">
    <property type="protein sequence ID" value="OEH86768.1"/>
    <property type="molecule type" value="Genomic_DNA"/>
</dbReference>
<dbReference type="Proteomes" id="UP000095255">
    <property type="component" value="Unassembled WGS sequence"/>
</dbReference>
<dbReference type="STRING" id="1390249.BHU72_00395"/>
<evidence type="ECO:0000313" key="2">
    <source>
        <dbReference type="EMBL" id="OEH86768.1"/>
    </source>
</evidence>
<gene>
    <name evidence="2" type="ORF">BHU72_00395</name>
</gene>
<organism evidence="2 3">
    <name type="scientific">Desulfuribacillus stibiiarsenatis</name>
    <dbReference type="NCBI Taxonomy" id="1390249"/>
    <lineage>
        <taxon>Bacteria</taxon>
        <taxon>Bacillati</taxon>
        <taxon>Bacillota</taxon>
        <taxon>Desulfuribacillia</taxon>
        <taxon>Desulfuribacillales</taxon>
        <taxon>Desulfuribacillaceae</taxon>
        <taxon>Desulfuribacillus</taxon>
    </lineage>
</organism>
<proteinExistence type="predicted"/>
<keyword evidence="3" id="KW-1185">Reference proteome</keyword>
<name>A0A1E5L9N4_9FIRM</name>
<evidence type="ECO:0000313" key="3">
    <source>
        <dbReference type="Proteomes" id="UP000095255"/>
    </source>
</evidence>
<evidence type="ECO:0000256" key="1">
    <source>
        <dbReference type="SAM" id="MobiDB-lite"/>
    </source>
</evidence>
<accession>A0A1E5L9N4</accession>
<sequence length="135" mass="15808">MVGAKDTVKNNVLKLIDELLEVSHLLQQDDILIRNHLIEHLEHRNTLFVSMQELLNSERDLTHDSLVRKKLQEIYDSHKAIETIVEKQKHDASEELQKIELGKRSSELYEHGRGRVTRRNPYQATPDAAFFDKKK</sequence>
<evidence type="ECO:0008006" key="4">
    <source>
        <dbReference type="Google" id="ProtNLM"/>
    </source>
</evidence>
<dbReference type="AlphaFoldDB" id="A0A1E5L9N4"/>
<dbReference type="OrthoDB" id="9903735at2"/>
<feature type="region of interest" description="Disordered" evidence="1">
    <location>
        <begin position="110"/>
        <end position="135"/>
    </location>
</feature>